<feature type="transmembrane region" description="Helical" evidence="2">
    <location>
        <begin position="12"/>
        <end position="33"/>
    </location>
</feature>
<dbReference type="PANTHER" id="PTHR31589:SF110">
    <property type="entry name" value="PROTEIN, PUTATIVE (DUF239)-RELATED"/>
    <property type="match status" value="1"/>
</dbReference>
<name>A0A561WSI4_ACTTI</name>
<comment type="caution">
    <text evidence="4">The sequence shown here is derived from an EMBL/GenBank/DDBJ whole genome shotgun (WGS) entry which is preliminary data.</text>
</comment>
<proteinExistence type="predicted"/>
<keyword evidence="2" id="KW-1133">Transmembrane helix</keyword>
<feature type="compositionally biased region" description="Polar residues" evidence="1">
    <location>
        <begin position="114"/>
        <end position="123"/>
    </location>
</feature>
<dbReference type="PROSITE" id="PS52045">
    <property type="entry name" value="NEPROSIN_PEP_CD"/>
    <property type="match status" value="1"/>
</dbReference>
<evidence type="ECO:0000259" key="3">
    <source>
        <dbReference type="PROSITE" id="PS52045"/>
    </source>
</evidence>
<dbReference type="AlphaFoldDB" id="A0A561WSI4"/>
<evidence type="ECO:0000256" key="2">
    <source>
        <dbReference type="SAM" id="Phobius"/>
    </source>
</evidence>
<protein>
    <submittedName>
        <fullName evidence="4">Uncharacterized protein DUF239</fullName>
    </submittedName>
</protein>
<dbReference type="InterPro" id="IPR004314">
    <property type="entry name" value="Neprosin"/>
</dbReference>
<keyword evidence="2" id="KW-0812">Transmembrane</keyword>
<feature type="compositionally biased region" description="Low complexity" evidence="1">
    <location>
        <begin position="84"/>
        <end position="98"/>
    </location>
</feature>
<evidence type="ECO:0000313" key="5">
    <source>
        <dbReference type="Proteomes" id="UP000320239"/>
    </source>
</evidence>
<reference evidence="4 5" key="1">
    <citation type="submission" date="2019-06" db="EMBL/GenBank/DDBJ databases">
        <title>Sequencing the genomes of 1000 actinobacteria strains.</title>
        <authorList>
            <person name="Klenk H.-P."/>
        </authorList>
    </citation>
    <scope>NUCLEOTIDE SEQUENCE [LARGE SCALE GENOMIC DNA]</scope>
    <source>
        <strain evidence="4 5">DSM 43866</strain>
    </source>
</reference>
<feature type="domain" description="Neprosin PEP catalytic" evidence="3">
    <location>
        <begin position="139"/>
        <end position="360"/>
    </location>
</feature>
<gene>
    <name evidence="4" type="ORF">FHX34_1011822</name>
</gene>
<dbReference type="Pfam" id="PF03080">
    <property type="entry name" value="Neprosin"/>
    <property type="match status" value="1"/>
</dbReference>
<organism evidence="4 5">
    <name type="scientific">Actinoplanes teichomyceticus</name>
    <dbReference type="NCBI Taxonomy" id="1867"/>
    <lineage>
        <taxon>Bacteria</taxon>
        <taxon>Bacillati</taxon>
        <taxon>Actinomycetota</taxon>
        <taxon>Actinomycetes</taxon>
        <taxon>Micromonosporales</taxon>
        <taxon>Micromonosporaceae</taxon>
        <taxon>Actinoplanes</taxon>
    </lineage>
</organism>
<keyword evidence="5" id="KW-1185">Reference proteome</keyword>
<feature type="compositionally biased region" description="Low complexity" evidence="1">
    <location>
        <begin position="47"/>
        <end position="57"/>
    </location>
</feature>
<evidence type="ECO:0000256" key="1">
    <source>
        <dbReference type="SAM" id="MobiDB-lite"/>
    </source>
</evidence>
<feature type="compositionally biased region" description="Pro residues" evidence="1">
    <location>
        <begin position="128"/>
        <end position="139"/>
    </location>
</feature>
<dbReference type="Proteomes" id="UP000320239">
    <property type="component" value="Unassembled WGS sequence"/>
</dbReference>
<dbReference type="OrthoDB" id="3285909at2"/>
<dbReference type="PANTHER" id="PTHR31589">
    <property type="entry name" value="PROTEIN, PUTATIVE (DUF239)-RELATED-RELATED"/>
    <property type="match status" value="1"/>
</dbReference>
<feature type="region of interest" description="Disordered" evidence="1">
    <location>
        <begin position="47"/>
        <end position="143"/>
    </location>
</feature>
<sequence>MNEDGHVLKSRRGLLAAGLTVAVIGAIGVASTLNAGAEQIPGAPVAAPASAPVAAPDAQPPASLPWGTKPQRVKRGRDGATSRALKAAGLSAAAPAGGDRTTPDDEYAPKGRSSRSTFLKTARTTVVPPEPPSTDPSPAPSSSAPTVTFLYNVGSQAAVSEGAYANLTINKPVLDKSDYHTLAELAVQSADGAQIVEVGWTVDRVVNGDDDPHLFVYHWVDRQATCYNGCGFVRYSKTVAPGDTLTVDTQKKFGIQFYGGAWWVAYDTEWVGYFPAKIWDNEFTRTGMVQIFGEVAASSDRPCTQMGNGRPAIDATSARIGSVSYLNGPAPDLVVRSTSDYYRVSRLTARTFRYGGPGAC</sequence>
<evidence type="ECO:0000313" key="4">
    <source>
        <dbReference type="EMBL" id="TWG26822.1"/>
    </source>
</evidence>
<accession>A0A561WSI4</accession>
<dbReference type="EMBL" id="VIWY01000001">
    <property type="protein sequence ID" value="TWG26822.1"/>
    <property type="molecule type" value="Genomic_DNA"/>
</dbReference>
<dbReference type="InterPro" id="IPR053168">
    <property type="entry name" value="Glutamic_endopeptidase"/>
</dbReference>
<keyword evidence="2" id="KW-0472">Membrane</keyword>